<keyword evidence="8" id="KW-1185">Reference proteome</keyword>
<sequence length="257" mass="29339">MIELIAPKIDTSVKFFTSKCWLQYSYGLSFAFGTFLSIILRIDNHDPFQSPSKPENASSSGFDLLDSNNIINYVLADCMIVWYTGLFIAISIMRRFIEIKVSSCMQPLWMMNKEAYLTILRFMLISGVWLAFFGGFSGDSLRRRVMEIADINISGHFWILSSASISLLLELKKLITFTTDVVEPEINNTKSLYSRLIVILKSRREVGWCYVVQVMVLVVILLWFFIFSVTAIFFHTFLEKSLGLVGSYSLIAIAYGL</sequence>
<keyword evidence="3" id="KW-0256">Endoplasmic reticulum</keyword>
<dbReference type="EMBL" id="BTFZ01000002">
    <property type="protein sequence ID" value="GMM33938.1"/>
    <property type="molecule type" value="Genomic_DNA"/>
</dbReference>
<feature type="transmembrane region" description="Helical" evidence="6">
    <location>
        <begin position="148"/>
        <end position="169"/>
    </location>
</feature>
<dbReference type="GO" id="GO:0005789">
    <property type="term" value="C:endoplasmic reticulum membrane"/>
    <property type="evidence" value="ECO:0007669"/>
    <property type="project" value="UniProtKB-SubCell"/>
</dbReference>
<dbReference type="RefSeq" id="XP_064850938.1">
    <property type="nucleotide sequence ID" value="XM_064994866.1"/>
</dbReference>
<dbReference type="GeneID" id="90071917"/>
<feature type="transmembrane region" description="Helical" evidence="6">
    <location>
        <begin position="70"/>
        <end position="93"/>
    </location>
</feature>
<gene>
    <name evidence="7" type="ORF">DASC09_012630</name>
</gene>
<accession>A0AAV5QGP5</accession>
<protein>
    <submittedName>
        <fullName evidence="7">Uncharacterized protein</fullName>
    </submittedName>
</protein>
<evidence type="ECO:0000256" key="3">
    <source>
        <dbReference type="ARBA" id="ARBA00022824"/>
    </source>
</evidence>
<dbReference type="GO" id="GO:0010945">
    <property type="term" value="F:coenzyme A diphosphatase activity"/>
    <property type="evidence" value="ECO:0007669"/>
    <property type="project" value="InterPro"/>
</dbReference>
<dbReference type="Pfam" id="PF10261">
    <property type="entry name" value="FIT"/>
    <property type="match status" value="1"/>
</dbReference>
<evidence type="ECO:0000313" key="8">
    <source>
        <dbReference type="Proteomes" id="UP001360560"/>
    </source>
</evidence>
<comment type="caution">
    <text evidence="7">The sequence shown here is derived from an EMBL/GenBank/DDBJ whole genome shotgun (WGS) entry which is preliminary data.</text>
</comment>
<name>A0AAV5QGP5_9ASCO</name>
<evidence type="ECO:0000256" key="5">
    <source>
        <dbReference type="ARBA" id="ARBA00023136"/>
    </source>
</evidence>
<feature type="transmembrane region" description="Helical" evidence="6">
    <location>
        <begin position="114"/>
        <end position="136"/>
    </location>
</feature>
<organism evidence="7 8">
    <name type="scientific">Saccharomycopsis crataegensis</name>
    <dbReference type="NCBI Taxonomy" id="43959"/>
    <lineage>
        <taxon>Eukaryota</taxon>
        <taxon>Fungi</taxon>
        <taxon>Dikarya</taxon>
        <taxon>Ascomycota</taxon>
        <taxon>Saccharomycotina</taxon>
        <taxon>Saccharomycetes</taxon>
        <taxon>Saccharomycopsidaceae</taxon>
        <taxon>Saccharomycopsis</taxon>
    </lineage>
</organism>
<proteinExistence type="predicted"/>
<dbReference type="InterPro" id="IPR019388">
    <property type="entry name" value="FIT"/>
</dbReference>
<evidence type="ECO:0000313" key="7">
    <source>
        <dbReference type="EMBL" id="GMM33938.1"/>
    </source>
</evidence>
<keyword evidence="4 6" id="KW-1133">Transmembrane helix</keyword>
<evidence type="ECO:0000256" key="4">
    <source>
        <dbReference type="ARBA" id="ARBA00022989"/>
    </source>
</evidence>
<evidence type="ECO:0000256" key="2">
    <source>
        <dbReference type="ARBA" id="ARBA00022692"/>
    </source>
</evidence>
<comment type="subcellular location">
    <subcellularLocation>
        <location evidence="1">Endoplasmic reticulum membrane</location>
        <topology evidence="1">Multi-pass membrane protein</topology>
    </subcellularLocation>
</comment>
<dbReference type="AlphaFoldDB" id="A0AAV5QGP5"/>
<keyword evidence="2 6" id="KW-0812">Transmembrane</keyword>
<reference evidence="7 8" key="1">
    <citation type="journal article" date="2023" name="Elife">
        <title>Identification of key yeast species and microbe-microbe interactions impacting larval growth of Drosophila in the wild.</title>
        <authorList>
            <person name="Mure A."/>
            <person name="Sugiura Y."/>
            <person name="Maeda R."/>
            <person name="Honda K."/>
            <person name="Sakurai N."/>
            <person name="Takahashi Y."/>
            <person name="Watada M."/>
            <person name="Katoh T."/>
            <person name="Gotoh A."/>
            <person name="Gotoh Y."/>
            <person name="Taniguchi I."/>
            <person name="Nakamura K."/>
            <person name="Hayashi T."/>
            <person name="Katayama T."/>
            <person name="Uemura T."/>
            <person name="Hattori Y."/>
        </authorList>
    </citation>
    <scope>NUCLEOTIDE SEQUENCE [LARGE SCALE GENOMIC DNA]</scope>
    <source>
        <strain evidence="7 8">SC-9</strain>
    </source>
</reference>
<dbReference type="GO" id="GO:0019915">
    <property type="term" value="P:lipid storage"/>
    <property type="evidence" value="ECO:0007669"/>
    <property type="project" value="InterPro"/>
</dbReference>
<evidence type="ECO:0000256" key="6">
    <source>
        <dbReference type="SAM" id="Phobius"/>
    </source>
</evidence>
<feature type="transmembrane region" description="Helical" evidence="6">
    <location>
        <begin position="21"/>
        <end position="42"/>
    </location>
</feature>
<evidence type="ECO:0000256" key="1">
    <source>
        <dbReference type="ARBA" id="ARBA00004477"/>
    </source>
</evidence>
<keyword evidence="5 6" id="KW-0472">Membrane</keyword>
<feature type="transmembrane region" description="Helical" evidence="6">
    <location>
        <begin position="208"/>
        <end position="234"/>
    </location>
</feature>
<dbReference type="Proteomes" id="UP001360560">
    <property type="component" value="Unassembled WGS sequence"/>
</dbReference>